<sequence length="208" mass="23975">MDMHYPYQLPPLPYAYEALSPNISGDTLHFHHDKHFQTYVDNLNTALADCPECQSKPLDELLKNLDRLPDSKRTAIRNNGGGVYNHLLYFDGMCACHSSRPSGGLAMSMERDFGSFEGWKEQMKAAALGQFGSGYAWLVSETSGKLSVMKLPNQDCPLSMGLWPVLCLDVWEHAYYLDYQNRRAEYVERWFERVNWPFAQERYEGCRQ</sequence>
<dbReference type="SUPFAM" id="SSF46609">
    <property type="entry name" value="Fe,Mn superoxide dismutase (SOD), N-terminal domain"/>
    <property type="match status" value="1"/>
</dbReference>
<dbReference type="EC" id="1.15.1.1" evidence="2 6"/>
<dbReference type="RefSeq" id="WP_044940401.1">
    <property type="nucleotide sequence ID" value="NZ_KN174162.1"/>
</dbReference>
<dbReference type="InterPro" id="IPR001189">
    <property type="entry name" value="Mn/Fe_SOD"/>
</dbReference>
<dbReference type="AlphaFoldDB" id="A0A096BA02"/>
<proteinExistence type="inferred from homology"/>
<feature type="binding site" evidence="5">
    <location>
        <position position="31"/>
    </location>
    <ligand>
        <name>Mn(2+)</name>
        <dbReference type="ChEBI" id="CHEBI:29035"/>
    </ligand>
</feature>
<dbReference type="SUPFAM" id="SSF54719">
    <property type="entry name" value="Fe,Mn superoxide dismutase (SOD), C-terminal domain"/>
    <property type="match status" value="1"/>
</dbReference>
<dbReference type="PANTHER" id="PTHR43595">
    <property type="entry name" value="37S RIBOSOMAL PROTEIN S26, MITOCHONDRIAL"/>
    <property type="match status" value="1"/>
</dbReference>
<evidence type="ECO:0000259" key="7">
    <source>
        <dbReference type="Pfam" id="PF00081"/>
    </source>
</evidence>
<dbReference type="InterPro" id="IPR019833">
    <property type="entry name" value="Mn/Fe_SOD_BS"/>
</dbReference>
<keyword evidence="10" id="KW-1185">Reference proteome</keyword>
<name>A0A096BA02_FLAPL</name>
<dbReference type="Proteomes" id="UP000029585">
    <property type="component" value="Unassembled WGS sequence"/>
</dbReference>
<evidence type="ECO:0000256" key="1">
    <source>
        <dbReference type="ARBA" id="ARBA00008714"/>
    </source>
</evidence>
<dbReference type="InterPro" id="IPR019831">
    <property type="entry name" value="Mn/Fe_SOD_N"/>
</dbReference>
<dbReference type="InterPro" id="IPR019832">
    <property type="entry name" value="Mn/Fe_SOD_C"/>
</dbReference>
<dbReference type="PROSITE" id="PS00088">
    <property type="entry name" value="SOD_MN"/>
    <property type="match status" value="1"/>
</dbReference>
<evidence type="ECO:0000256" key="3">
    <source>
        <dbReference type="ARBA" id="ARBA00022723"/>
    </source>
</evidence>
<feature type="binding site" evidence="5">
    <location>
        <position position="169"/>
    </location>
    <ligand>
        <name>Mn(2+)</name>
        <dbReference type="ChEBI" id="CHEBI:29035"/>
    </ligand>
</feature>
<evidence type="ECO:0000313" key="10">
    <source>
        <dbReference type="Proteomes" id="UP000029585"/>
    </source>
</evidence>
<feature type="binding site" evidence="5">
    <location>
        <position position="86"/>
    </location>
    <ligand>
        <name>Mn(2+)</name>
        <dbReference type="ChEBI" id="CHEBI:29035"/>
    </ligand>
</feature>
<dbReference type="EMBL" id="ADLO01000054">
    <property type="protein sequence ID" value="KGF55846.1"/>
    <property type="molecule type" value="Genomic_DNA"/>
</dbReference>
<comment type="similarity">
    <text evidence="1 6">Belongs to the iron/manganese superoxide dismutase family.</text>
</comment>
<dbReference type="GO" id="GO:0004784">
    <property type="term" value="F:superoxide dismutase activity"/>
    <property type="evidence" value="ECO:0007669"/>
    <property type="project" value="UniProtKB-EC"/>
</dbReference>
<dbReference type="FunFam" id="3.55.40.20:FF:000004">
    <property type="entry name" value="Superoxide dismutase [Fe]"/>
    <property type="match status" value="1"/>
</dbReference>
<evidence type="ECO:0000256" key="4">
    <source>
        <dbReference type="ARBA" id="ARBA00023002"/>
    </source>
</evidence>
<dbReference type="eggNOG" id="COG0605">
    <property type="taxonomic scope" value="Bacteria"/>
</dbReference>
<comment type="function">
    <text evidence="6">Destroys radicals which are normally produced within the cells and which are toxic to biological systems.</text>
</comment>
<dbReference type="Gene3D" id="3.55.40.20">
    <property type="entry name" value="Iron/manganese superoxide dismutase, C-terminal domain"/>
    <property type="match status" value="1"/>
</dbReference>
<feature type="domain" description="Manganese/iron superoxide dismutase N-terminal" evidence="7">
    <location>
        <begin position="7"/>
        <end position="93"/>
    </location>
</feature>
<dbReference type="GO" id="GO:0005737">
    <property type="term" value="C:cytoplasm"/>
    <property type="evidence" value="ECO:0007669"/>
    <property type="project" value="TreeGrafter"/>
</dbReference>
<evidence type="ECO:0000259" key="8">
    <source>
        <dbReference type="Pfam" id="PF02777"/>
    </source>
</evidence>
<evidence type="ECO:0000256" key="5">
    <source>
        <dbReference type="PIRSR" id="PIRSR000349-1"/>
    </source>
</evidence>
<gene>
    <name evidence="9" type="ORF">HMPREF9460_01680</name>
</gene>
<dbReference type="PATRIC" id="fig|742738.3.peg.1728"/>
<organism evidence="9 10">
    <name type="scientific">Flavonifractor plautii 1_3_50AFAA</name>
    <dbReference type="NCBI Taxonomy" id="742738"/>
    <lineage>
        <taxon>Bacteria</taxon>
        <taxon>Bacillati</taxon>
        <taxon>Bacillota</taxon>
        <taxon>Clostridia</taxon>
        <taxon>Eubacteriales</taxon>
        <taxon>Oscillospiraceae</taxon>
        <taxon>Flavonifractor</taxon>
    </lineage>
</organism>
<keyword evidence="3 5" id="KW-0479">Metal-binding</keyword>
<feature type="domain" description="Manganese/iron superoxide dismutase C-terminal" evidence="8">
    <location>
        <begin position="101"/>
        <end position="202"/>
    </location>
</feature>
<reference evidence="9 10" key="1">
    <citation type="submission" date="2011-08" db="EMBL/GenBank/DDBJ databases">
        <title>The Genome Sequence of Clostridium orbiscindens 1_3_50AFAA.</title>
        <authorList>
            <consortium name="The Broad Institute Genome Sequencing Platform"/>
            <person name="Earl A."/>
            <person name="Ward D."/>
            <person name="Feldgarden M."/>
            <person name="Gevers D."/>
            <person name="Daigneault M."/>
            <person name="Strauss J."/>
            <person name="Allen-Vercoe E."/>
            <person name="Young S.K."/>
            <person name="Zeng Q."/>
            <person name="Gargeya S."/>
            <person name="Fitzgerald M."/>
            <person name="Haas B."/>
            <person name="Abouelleil A."/>
            <person name="Alvarado L."/>
            <person name="Arachchi H.M."/>
            <person name="Berlin A."/>
            <person name="Brown A."/>
            <person name="Chapman S.B."/>
            <person name="Chen Z."/>
            <person name="Dunbar C."/>
            <person name="Freedman E."/>
            <person name="Gearin G."/>
            <person name="Gellesch M."/>
            <person name="Goldberg J."/>
            <person name="Griggs A."/>
            <person name="Gujja S."/>
            <person name="Heiman D."/>
            <person name="Howarth C."/>
            <person name="Larson L."/>
            <person name="Lui A."/>
            <person name="MacDonald P.J.P."/>
            <person name="Montmayeur A."/>
            <person name="Murphy C."/>
            <person name="Neiman D."/>
            <person name="Pearson M."/>
            <person name="Priest M."/>
            <person name="Roberts A."/>
            <person name="Saif S."/>
            <person name="Shea T."/>
            <person name="Shenoy N."/>
            <person name="Sisk P."/>
            <person name="Stolte C."/>
            <person name="Sykes S."/>
            <person name="Wortman J."/>
            <person name="Nusbaum C."/>
            <person name="Birren B."/>
        </authorList>
    </citation>
    <scope>NUCLEOTIDE SEQUENCE [LARGE SCALE GENOMIC DNA]</scope>
    <source>
        <strain evidence="9 10">1_3_50AFAA</strain>
    </source>
</reference>
<protein>
    <recommendedName>
        <fullName evidence="2 6">Superoxide dismutase</fullName>
        <ecNumber evidence="2 6">1.15.1.1</ecNumber>
    </recommendedName>
</protein>
<evidence type="ECO:0000313" key="9">
    <source>
        <dbReference type="EMBL" id="KGF55846.1"/>
    </source>
</evidence>
<dbReference type="Pfam" id="PF00081">
    <property type="entry name" value="Sod_Fe_N"/>
    <property type="match status" value="1"/>
</dbReference>
<dbReference type="PANTHER" id="PTHR43595:SF2">
    <property type="entry name" value="SMALL RIBOSOMAL SUBUNIT PROTEIN MS42"/>
    <property type="match status" value="1"/>
</dbReference>
<comment type="catalytic activity">
    <reaction evidence="6">
        <text>2 superoxide + 2 H(+) = H2O2 + O2</text>
        <dbReference type="Rhea" id="RHEA:20696"/>
        <dbReference type="ChEBI" id="CHEBI:15378"/>
        <dbReference type="ChEBI" id="CHEBI:15379"/>
        <dbReference type="ChEBI" id="CHEBI:16240"/>
        <dbReference type="ChEBI" id="CHEBI:18421"/>
        <dbReference type="EC" id="1.15.1.1"/>
    </reaction>
</comment>
<accession>A0A096BA02</accession>
<comment type="caution">
    <text evidence="9">The sequence shown here is derived from an EMBL/GenBank/DDBJ whole genome shotgun (WGS) entry which is preliminary data.</text>
</comment>
<dbReference type="InterPro" id="IPR036324">
    <property type="entry name" value="Mn/Fe_SOD_N_sf"/>
</dbReference>
<keyword evidence="4 6" id="KW-0560">Oxidoreductase</keyword>
<dbReference type="Pfam" id="PF02777">
    <property type="entry name" value="Sod_Fe_C"/>
    <property type="match status" value="1"/>
</dbReference>
<dbReference type="PIRSF" id="PIRSF000349">
    <property type="entry name" value="SODismutase"/>
    <property type="match status" value="1"/>
</dbReference>
<dbReference type="Gene3D" id="1.10.287.990">
    <property type="entry name" value="Fe,Mn superoxide dismutase (SOD) domain"/>
    <property type="match status" value="1"/>
</dbReference>
<evidence type="ECO:0000256" key="2">
    <source>
        <dbReference type="ARBA" id="ARBA00012682"/>
    </source>
</evidence>
<dbReference type="InterPro" id="IPR036314">
    <property type="entry name" value="SOD_C_sf"/>
</dbReference>
<dbReference type="GO" id="GO:0046872">
    <property type="term" value="F:metal ion binding"/>
    <property type="evidence" value="ECO:0007669"/>
    <property type="project" value="UniProtKB-KW"/>
</dbReference>
<evidence type="ECO:0000256" key="6">
    <source>
        <dbReference type="RuleBase" id="RU000414"/>
    </source>
</evidence>
<dbReference type="HOGENOM" id="CLU_031625_0_1_9"/>
<dbReference type="PRINTS" id="PR01703">
    <property type="entry name" value="MNSODISMTASE"/>
</dbReference>
<feature type="binding site" evidence="5">
    <location>
        <position position="173"/>
    </location>
    <ligand>
        <name>Mn(2+)</name>
        <dbReference type="ChEBI" id="CHEBI:29035"/>
    </ligand>
</feature>